<keyword evidence="2" id="KW-1185">Reference proteome</keyword>
<evidence type="ECO:0000313" key="1">
    <source>
        <dbReference type="EMBL" id="MEW9573784.1"/>
    </source>
</evidence>
<proteinExistence type="predicted"/>
<dbReference type="EMBL" id="JBFOHK010000006">
    <property type="protein sequence ID" value="MEW9573784.1"/>
    <property type="molecule type" value="Genomic_DNA"/>
</dbReference>
<reference evidence="1 2" key="1">
    <citation type="submission" date="2024-06" db="EMBL/GenBank/DDBJ databases">
        <authorList>
            <person name="Woo H."/>
        </authorList>
    </citation>
    <scope>NUCLEOTIDE SEQUENCE [LARGE SCALE GENOMIC DNA]</scope>
    <source>
        <strain evidence="1 2">Si-c</strain>
    </source>
</reference>
<dbReference type="RefSeq" id="WP_367855841.1">
    <property type="nucleotide sequence ID" value="NZ_JBFOHK010000006.1"/>
</dbReference>
<sequence>MIRTHGSSTPQMFVPAALSRGGLLHPVPLAGTCSFSRQGLALSRALIGPAA</sequence>
<name>A0ABV3QJR8_9GAMM</name>
<comment type="caution">
    <text evidence="1">The sequence shown here is derived from an EMBL/GenBank/DDBJ whole genome shotgun (WGS) entry which is preliminary data.</text>
</comment>
<evidence type="ECO:0000313" key="2">
    <source>
        <dbReference type="Proteomes" id="UP001556220"/>
    </source>
</evidence>
<accession>A0ABV3QJR8</accession>
<gene>
    <name evidence="1" type="ORF">ABQJ54_18670</name>
</gene>
<organism evidence="1 2">
    <name type="scientific">Rhodanobacter lycopersici</name>
    <dbReference type="NCBI Taxonomy" id="3162487"/>
    <lineage>
        <taxon>Bacteria</taxon>
        <taxon>Pseudomonadati</taxon>
        <taxon>Pseudomonadota</taxon>
        <taxon>Gammaproteobacteria</taxon>
        <taxon>Lysobacterales</taxon>
        <taxon>Rhodanobacteraceae</taxon>
        <taxon>Rhodanobacter</taxon>
    </lineage>
</organism>
<protein>
    <submittedName>
        <fullName evidence="1">Uncharacterized protein</fullName>
    </submittedName>
</protein>
<dbReference type="Proteomes" id="UP001556220">
    <property type="component" value="Unassembled WGS sequence"/>
</dbReference>